<dbReference type="InterPro" id="IPR021778">
    <property type="entry name" value="Se/S_carrier-like"/>
</dbReference>
<evidence type="ECO:0000313" key="3">
    <source>
        <dbReference type="Proteomes" id="UP000824135"/>
    </source>
</evidence>
<protein>
    <submittedName>
        <fullName evidence="2">DUF3343 domain-containing protein</fullName>
    </submittedName>
</protein>
<organism evidence="2 3">
    <name type="scientific">Candidatus Borkfalkia excrementavium</name>
    <dbReference type="NCBI Taxonomy" id="2838505"/>
    <lineage>
        <taxon>Bacteria</taxon>
        <taxon>Bacillati</taxon>
        <taxon>Bacillota</taxon>
        <taxon>Clostridia</taxon>
        <taxon>Christensenellales</taxon>
        <taxon>Christensenellaceae</taxon>
        <taxon>Candidatus Borkfalkia</taxon>
    </lineage>
</organism>
<evidence type="ECO:0000313" key="2">
    <source>
        <dbReference type="EMBL" id="HIY77490.1"/>
    </source>
</evidence>
<dbReference type="EMBL" id="DXCO01000004">
    <property type="protein sequence ID" value="HIY77490.1"/>
    <property type="molecule type" value="Genomic_DNA"/>
</dbReference>
<dbReference type="Pfam" id="PF11823">
    <property type="entry name" value="Se_S_carrier"/>
    <property type="match status" value="1"/>
</dbReference>
<evidence type="ECO:0000259" key="1">
    <source>
        <dbReference type="Pfam" id="PF11823"/>
    </source>
</evidence>
<gene>
    <name evidence="2" type="ORF">H9728_00435</name>
</gene>
<reference evidence="2" key="1">
    <citation type="journal article" date="2021" name="PeerJ">
        <title>Extensive microbial diversity within the chicken gut microbiome revealed by metagenomics and culture.</title>
        <authorList>
            <person name="Gilroy R."/>
            <person name="Ravi A."/>
            <person name="Getino M."/>
            <person name="Pursley I."/>
            <person name="Horton D.L."/>
            <person name="Alikhan N.F."/>
            <person name="Baker D."/>
            <person name="Gharbi K."/>
            <person name="Hall N."/>
            <person name="Watson M."/>
            <person name="Adriaenssens E.M."/>
            <person name="Foster-Nyarko E."/>
            <person name="Jarju S."/>
            <person name="Secka A."/>
            <person name="Antonio M."/>
            <person name="Oren A."/>
            <person name="Chaudhuri R.R."/>
            <person name="La Ragione R."/>
            <person name="Hildebrand F."/>
            <person name="Pallen M.J."/>
        </authorList>
    </citation>
    <scope>NUCLEOTIDE SEQUENCE</scope>
    <source>
        <strain evidence="2">CHK199-9574</strain>
    </source>
</reference>
<comment type="caution">
    <text evidence="2">The sequence shown here is derived from an EMBL/GenBank/DDBJ whole genome shotgun (WGS) entry which is preliminary data.</text>
</comment>
<accession>A0A9D2CFI8</accession>
<dbReference type="Proteomes" id="UP000824135">
    <property type="component" value="Unassembled WGS sequence"/>
</dbReference>
<proteinExistence type="predicted"/>
<dbReference type="AlphaFoldDB" id="A0A9D2CFI8"/>
<sequence length="85" mass="9222">MQAILAVFRSRAQTLDFVSRLQKVGVSASAVSTPKEANVGCGISARLSPFDLGRAKRALACGNYCAFVGFFRVENKYGRIFVYPA</sequence>
<reference evidence="2" key="2">
    <citation type="submission" date="2021-04" db="EMBL/GenBank/DDBJ databases">
        <authorList>
            <person name="Gilroy R."/>
        </authorList>
    </citation>
    <scope>NUCLEOTIDE SEQUENCE</scope>
    <source>
        <strain evidence="2">CHK199-9574</strain>
    </source>
</reference>
<name>A0A9D2CFI8_9FIRM</name>
<feature type="domain" description="Putative Se/S carrier protein-like" evidence="1">
    <location>
        <begin position="5"/>
        <end position="60"/>
    </location>
</feature>